<dbReference type="STRING" id="50340.PF66_04661"/>
<dbReference type="RefSeq" id="WP_054056856.1">
    <property type="nucleotide sequence ID" value="NZ_JSYZ01000018.1"/>
</dbReference>
<keyword evidence="2" id="KW-1133">Transmembrane helix</keyword>
<keyword evidence="4" id="KW-1185">Reference proteome</keyword>
<proteinExistence type="predicted"/>
<evidence type="ECO:0000256" key="2">
    <source>
        <dbReference type="SAM" id="Phobius"/>
    </source>
</evidence>
<dbReference type="AlphaFoldDB" id="A0A0M9GE94"/>
<keyword evidence="2" id="KW-0812">Transmembrane</keyword>
<dbReference type="PATRIC" id="fig|50340.43.peg.1961"/>
<dbReference type="InterPro" id="IPR024422">
    <property type="entry name" value="Protein_unknown_function_OB"/>
</dbReference>
<protein>
    <submittedName>
        <fullName evidence="3">tRNA anti</fullName>
    </submittedName>
</protein>
<dbReference type="Pfam" id="PF12869">
    <property type="entry name" value="tRNA_anti-like"/>
    <property type="match status" value="1"/>
</dbReference>
<dbReference type="OrthoDB" id="6896489at2"/>
<name>A0A0M9GE94_9PSED</name>
<keyword evidence="2" id="KW-0472">Membrane</keyword>
<feature type="transmembrane region" description="Helical" evidence="2">
    <location>
        <begin position="7"/>
        <end position="25"/>
    </location>
</feature>
<accession>A0A0M9GE94</accession>
<evidence type="ECO:0000313" key="4">
    <source>
        <dbReference type="Proteomes" id="UP000037931"/>
    </source>
</evidence>
<dbReference type="EMBL" id="JSYZ01000018">
    <property type="protein sequence ID" value="KPA88981.1"/>
    <property type="molecule type" value="Genomic_DNA"/>
</dbReference>
<comment type="caution">
    <text evidence="3">The sequence shown here is derived from an EMBL/GenBank/DDBJ whole genome shotgun (WGS) entry which is preliminary data.</text>
</comment>
<evidence type="ECO:0000313" key="3">
    <source>
        <dbReference type="EMBL" id="KPA88981.1"/>
    </source>
</evidence>
<reference evidence="3 4" key="1">
    <citation type="journal article" date="2015" name="PLoS ONE">
        <title>Rice-Infecting Pseudomonas Genomes Are Highly Accessorized and Harbor Multiple Putative Virulence Mechanisms to Cause Sheath Brown Rot.</title>
        <authorList>
            <person name="Quibod I.L."/>
            <person name="Grande G."/>
            <person name="Oreiro E.G."/>
            <person name="Borja F.N."/>
            <person name="Dossa G.S."/>
            <person name="Mauleon R."/>
            <person name="Cruz C.V."/>
            <person name="Oliva R."/>
        </authorList>
    </citation>
    <scope>NUCLEOTIDE SEQUENCE [LARGE SCALE GENOMIC DNA]</scope>
    <source>
        <strain evidence="3 4">IRRI 6609</strain>
    </source>
</reference>
<gene>
    <name evidence="3" type="ORF">PF66_04661</name>
</gene>
<sequence>MKKLFKWVGIVIGILFVIGFISNAMKSPEQKQAEAAALAQASKDRAQAELEKAKQELAALPAVSAGDIAVAYNENTVAADQKFKGKKFKVSGTVSDINTDFMGNPYLTLRGGVNQFMEPQFSFDKSDANSLASLKKGVKVTLICVGKGDVAKIPMSGSCALL</sequence>
<evidence type="ECO:0000256" key="1">
    <source>
        <dbReference type="SAM" id="Coils"/>
    </source>
</evidence>
<organism evidence="3 4">
    <name type="scientific">Pseudomonas asplenii</name>
    <dbReference type="NCBI Taxonomy" id="53407"/>
    <lineage>
        <taxon>Bacteria</taxon>
        <taxon>Pseudomonadati</taxon>
        <taxon>Pseudomonadota</taxon>
        <taxon>Gammaproteobacteria</taxon>
        <taxon>Pseudomonadales</taxon>
        <taxon>Pseudomonadaceae</taxon>
        <taxon>Pseudomonas</taxon>
    </lineage>
</organism>
<dbReference type="Proteomes" id="UP000037931">
    <property type="component" value="Unassembled WGS sequence"/>
</dbReference>
<keyword evidence="1" id="KW-0175">Coiled coil</keyword>
<feature type="coiled-coil region" evidence="1">
    <location>
        <begin position="31"/>
        <end position="63"/>
    </location>
</feature>